<dbReference type="Pfam" id="PF16258">
    <property type="entry name" value="DUF4912"/>
    <property type="match status" value="1"/>
</dbReference>
<keyword evidence="3" id="KW-1185">Reference proteome</keyword>
<dbReference type="InterPro" id="IPR032585">
    <property type="entry name" value="DUF4912"/>
</dbReference>
<proteinExistence type="predicted"/>
<protein>
    <recommendedName>
        <fullName evidence="4">DUF4912 domain-containing protein</fullName>
    </recommendedName>
</protein>
<organism evidence="2 3">
    <name type="scientific">Candidatus Magnetobacterium bavaricum</name>
    <dbReference type="NCBI Taxonomy" id="29290"/>
    <lineage>
        <taxon>Bacteria</taxon>
        <taxon>Pseudomonadati</taxon>
        <taxon>Nitrospirota</taxon>
        <taxon>Thermodesulfovibrionia</taxon>
        <taxon>Thermodesulfovibrionales</taxon>
        <taxon>Candidatus Magnetobacteriaceae</taxon>
        <taxon>Candidatus Magnetobacterium</taxon>
    </lineage>
</organism>
<accession>A0A0F3GQC0</accession>
<evidence type="ECO:0000313" key="3">
    <source>
        <dbReference type="Proteomes" id="UP000033423"/>
    </source>
</evidence>
<evidence type="ECO:0000313" key="2">
    <source>
        <dbReference type="EMBL" id="KJU84012.1"/>
    </source>
</evidence>
<gene>
    <name evidence="2" type="ORF">MBAV_003792</name>
</gene>
<evidence type="ECO:0008006" key="4">
    <source>
        <dbReference type="Google" id="ProtNLM"/>
    </source>
</evidence>
<sequence>MVYLLRLILLLQDMEMCQKYDTTDEVVDSHTIEVFASEGSRYPIQDQVEIPRGYDVSEVVVLPVNKDTVFVYWEITGDFLRQWLGQVNQTQPGISGANLILVAFELSPGQARHIDTFDISTLSGKRYMHCQGRFNPTVAIIGAFKGDTFYDMLVSRTIYYPAYRLEGVSIDFIADFCLRRTRLTTKSPGSQKSDSWEYTFSGSNVEKPY</sequence>
<dbReference type="EMBL" id="LACI01001648">
    <property type="protein sequence ID" value="KJU84012.1"/>
    <property type="molecule type" value="Genomic_DNA"/>
</dbReference>
<evidence type="ECO:0000256" key="1">
    <source>
        <dbReference type="SAM" id="MobiDB-lite"/>
    </source>
</evidence>
<name>A0A0F3GQC0_9BACT</name>
<reference evidence="2 3" key="1">
    <citation type="submission" date="2015-02" db="EMBL/GenBank/DDBJ databases">
        <title>Single-cell genomics of uncultivated deep-branching MTB reveals a conserved set of magnetosome genes.</title>
        <authorList>
            <person name="Kolinko S."/>
            <person name="Richter M."/>
            <person name="Glockner F.O."/>
            <person name="Brachmann A."/>
            <person name="Schuler D."/>
        </authorList>
    </citation>
    <scope>NUCLEOTIDE SEQUENCE [LARGE SCALE GENOMIC DNA]</scope>
    <source>
        <strain evidence="2">TM-1</strain>
    </source>
</reference>
<comment type="caution">
    <text evidence="2">The sequence shown here is derived from an EMBL/GenBank/DDBJ whole genome shotgun (WGS) entry which is preliminary data.</text>
</comment>
<dbReference type="Proteomes" id="UP000033423">
    <property type="component" value="Unassembled WGS sequence"/>
</dbReference>
<dbReference type="AlphaFoldDB" id="A0A0F3GQC0"/>
<feature type="region of interest" description="Disordered" evidence="1">
    <location>
        <begin position="185"/>
        <end position="209"/>
    </location>
</feature>